<dbReference type="NCBIfam" id="NF005932">
    <property type="entry name" value="PRK07956.1"/>
    <property type="match status" value="1"/>
</dbReference>
<keyword evidence="1 7" id="KW-0235">DNA replication</keyword>
<dbReference type="Pfam" id="PF01653">
    <property type="entry name" value="DNA_ligase_aden"/>
    <property type="match status" value="1"/>
</dbReference>
<dbReference type="CDD" id="cd00114">
    <property type="entry name" value="LIGANc"/>
    <property type="match status" value="1"/>
</dbReference>
<name>A0ABS6IPU1_9HYPH</name>
<keyword evidence="7 8" id="KW-0436">Ligase</keyword>
<evidence type="ECO:0000256" key="6">
    <source>
        <dbReference type="ARBA" id="ARBA00023204"/>
    </source>
</evidence>
<dbReference type="Pfam" id="PF03120">
    <property type="entry name" value="OB_DNA_ligase"/>
    <property type="match status" value="1"/>
</dbReference>
<dbReference type="PANTHER" id="PTHR23389:SF9">
    <property type="entry name" value="DNA LIGASE"/>
    <property type="match status" value="1"/>
</dbReference>
<evidence type="ECO:0000256" key="2">
    <source>
        <dbReference type="ARBA" id="ARBA00022723"/>
    </source>
</evidence>
<dbReference type="Proteomes" id="UP000727907">
    <property type="component" value="Unassembled WGS sequence"/>
</dbReference>
<protein>
    <recommendedName>
        <fullName evidence="7 8">DNA ligase</fullName>
        <ecNumber evidence="7 8">6.5.1.2</ecNumber>
    </recommendedName>
    <alternativeName>
        <fullName evidence="7">Polydeoxyribonucleotide synthase [NAD(+)]</fullName>
    </alternativeName>
</protein>
<evidence type="ECO:0000256" key="3">
    <source>
        <dbReference type="ARBA" id="ARBA00022763"/>
    </source>
</evidence>
<dbReference type="EC" id="6.5.1.2" evidence="7 8"/>
<feature type="binding site" evidence="7">
    <location>
        <position position="315"/>
    </location>
    <ligand>
        <name>NAD(+)</name>
        <dbReference type="ChEBI" id="CHEBI:57540"/>
    </ligand>
</feature>
<organism evidence="10 11">
    <name type="scientific">Reyranella humidisoli</name>
    <dbReference type="NCBI Taxonomy" id="2849149"/>
    <lineage>
        <taxon>Bacteria</taxon>
        <taxon>Pseudomonadati</taxon>
        <taxon>Pseudomonadota</taxon>
        <taxon>Alphaproteobacteria</taxon>
        <taxon>Hyphomicrobiales</taxon>
        <taxon>Reyranellaceae</taxon>
        <taxon>Reyranella</taxon>
    </lineage>
</organism>
<feature type="binding site" evidence="7">
    <location>
        <position position="433"/>
    </location>
    <ligand>
        <name>Zn(2+)</name>
        <dbReference type="ChEBI" id="CHEBI:29105"/>
    </ligand>
</feature>
<reference evidence="10 11" key="1">
    <citation type="submission" date="2021-06" db="EMBL/GenBank/DDBJ databases">
        <authorList>
            <person name="Lee D.H."/>
        </authorList>
    </citation>
    <scope>NUCLEOTIDE SEQUENCE [LARGE SCALE GENOMIC DNA]</scope>
    <source>
        <strain evidence="10 11">MMS21-HV4-11</strain>
    </source>
</reference>
<dbReference type="PROSITE" id="PS01056">
    <property type="entry name" value="DNA_LIGASE_N2"/>
    <property type="match status" value="1"/>
</dbReference>
<feature type="binding site" evidence="7">
    <location>
        <position position="199"/>
    </location>
    <ligand>
        <name>NAD(+)</name>
        <dbReference type="ChEBI" id="CHEBI:57540"/>
    </ligand>
</feature>
<feature type="binding site" evidence="7">
    <location>
        <position position="458"/>
    </location>
    <ligand>
        <name>Zn(2+)</name>
        <dbReference type="ChEBI" id="CHEBI:29105"/>
    </ligand>
</feature>
<dbReference type="InterPro" id="IPR033136">
    <property type="entry name" value="DNA_ligase_CS"/>
</dbReference>
<dbReference type="InterPro" id="IPR001357">
    <property type="entry name" value="BRCT_dom"/>
</dbReference>
<feature type="binding site" evidence="7">
    <location>
        <begin position="98"/>
        <end position="99"/>
    </location>
    <ligand>
        <name>NAD(+)</name>
        <dbReference type="ChEBI" id="CHEBI:57540"/>
    </ligand>
</feature>
<comment type="function">
    <text evidence="7">DNA ligase that catalyzes the formation of phosphodiester linkages between 5'-phosphoryl and 3'-hydroxyl groups in double-stranded DNA using NAD as a coenzyme and as the energy source for the reaction. It is essential for DNA replication and repair of damaged DNA.</text>
</comment>
<feature type="binding site" evidence="7">
    <location>
        <begin position="49"/>
        <end position="53"/>
    </location>
    <ligand>
        <name>NAD(+)</name>
        <dbReference type="ChEBI" id="CHEBI:57540"/>
    </ligand>
</feature>
<dbReference type="InterPro" id="IPR013839">
    <property type="entry name" value="DNAligase_adenylation"/>
</dbReference>
<feature type="active site" description="N6-AMP-lysine intermediate" evidence="7">
    <location>
        <position position="138"/>
    </location>
</feature>
<keyword evidence="7 8" id="KW-0520">NAD</keyword>
<sequence length="722" mass="80654">MSRAAKVVAALDVDKLTERQARSEHKRLTDEIVHHDKLYHEKDEPEISDAEYDKLRQRLKAIEARFPQIVDMFSPTQRVAPTPTTAFAKVTHRRPMLSLDNCFTDEELQDFLDRVRRGLERETNIGPEDEIAFSCEAKIDGLSISLRYEDGEFVQGATRGDGTTGEDVTANLKTVKDIPQTLKAHGKDGFPKSIDVRGEVYMERSAFQEMNKRQEEAGEKTFANPRNAAAGSLRQLDAGITAKRPLRFFAYAWGEAEPRSWKTHSEYLKLLKAWGFKTNPLTELCRTPDEVRAFYRQIGEARPSLAYDIDGVVYKVDRIDWQERLGFVSRAPRWATAHKFPAEQARTRLNGINVQVGRTGALTPVADLEPVNVGGVMVARATLHNADEIERLDVRVGDMVTIQRAGDVIPQVLGFVADERPKNAKKYHFPTRCPCPLETEVKAEEGGVVRRCSGGLECPFQQVERLRYFVSRNCFDIEGLGGTHIENFFNDGLLKVPGDIFRLHEHEADIKKREGWGDLSVRNLLAAIEARRTISLDRFINAIGIPLIGEATAKILAQEYGDADTWLAEMLAAAKERTAHPDPAKKEKAAETVGPRYGRLCNVEQIGVTTADAMCEFFTEGHTVEIIEDLLKQLSVQPVQRRVIAADARLKDKIVVFTGELSTMTRDAAKARAEELGAKVTDSVSKKTSLVVVGENAGSKARKAAELGVQTMTEEEWVKLSG</sequence>
<dbReference type="InterPro" id="IPR013840">
    <property type="entry name" value="DNAligase_N"/>
</dbReference>
<gene>
    <name evidence="7 10" type="primary">ligA</name>
    <name evidence="10" type="ORF">KQ910_19615</name>
</gene>
<keyword evidence="4 7" id="KW-0862">Zinc</keyword>
<feature type="binding site" evidence="7">
    <location>
        <position position="136"/>
    </location>
    <ligand>
        <name>NAD(+)</name>
        <dbReference type="ChEBI" id="CHEBI:57540"/>
    </ligand>
</feature>
<keyword evidence="2 7" id="KW-0479">Metal-binding</keyword>
<dbReference type="PROSITE" id="PS50172">
    <property type="entry name" value="BRCT"/>
    <property type="match status" value="1"/>
</dbReference>
<comment type="cofactor">
    <cofactor evidence="7">
        <name>Mg(2+)</name>
        <dbReference type="ChEBI" id="CHEBI:18420"/>
    </cofactor>
    <cofactor evidence="7">
        <name>Mn(2+)</name>
        <dbReference type="ChEBI" id="CHEBI:29035"/>
    </cofactor>
</comment>
<dbReference type="NCBIfam" id="TIGR00575">
    <property type="entry name" value="dnlj"/>
    <property type="match status" value="1"/>
</dbReference>
<evidence type="ECO:0000256" key="7">
    <source>
        <dbReference type="HAMAP-Rule" id="MF_01588"/>
    </source>
</evidence>
<dbReference type="PANTHER" id="PTHR23389">
    <property type="entry name" value="CHROMOSOME TRANSMISSION FIDELITY FACTOR 18"/>
    <property type="match status" value="1"/>
</dbReference>
<evidence type="ECO:0000313" key="11">
    <source>
        <dbReference type="Proteomes" id="UP000727907"/>
    </source>
</evidence>
<keyword evidence="5 7" id="KW-0460">Magnesium</keyword>
<dbReference type="SMART" id="SM00532">
    <property type="entry name" value="LIGANc"/>
    <property type="match status" value="1"/>
</dbReference>
<evidence type="ECO:0000256" key="5">
    <source>
        <dbReference type="ARBA" id="ARBA00022842"/>
    </source>
</evidence>
<dbReference type="EMBL" id="JAHOPB010000002">
    <property type="protein sequence ID" value="MBU8875989.1"/>
    <property type="molecule type" value="Genomic_DNA"/>
</dbReference>
<keyword evidence="11" id="KW-1185">Reference proteome</keyword>
<keyword evidence="3 7" id="KW-0227">DNA damage</keyword>
<comment type="caution">
    <text evidence="7">Lacks conserved residue(s) required for the propagation of feature annotation.</text>
</comment>
<keyword evidence="6 7" id="KW-0234">DNA repair</keyword>
<comment type="similarity">
    <text evidence="7">Belongs to the NAD-dependent DNA ligase family. LigA subfamily.</text>
</comment>
<feature type="binding site" evidence="7">
    <location>
        <position position="339"/>
    </location>
    <ligand>
        <name>NAD(+)</name>
        <dbReference type="ChEBI" id="CHEBI:57540"/>
    </ligand>
</feature>
<dbReference type="InterPro" id="IPR004150">
    <property type="entry name" value="NAD_DNA_ligase_OB"/>
</dbReference>
<dbReference type="PIRSF" id="PIRSF001604">
    <property type="entry name" value="LigA"/>
    <property type="match status" value="1"/>
</dbReference>
<accession>A0ABS6IPU1</accession>
<dbReference type="HAMAP" id="MF_01588">
    <property type="entry name" value="DNA_ligase_A"/>
    <property type="match status" value="1"/>
</dbReference>
<dbReference type="CDD" id="cd17748">
    <property type="entry name" value="BRCT_DNA_ligase_like"/>
    <property type="match status" value="1"/>
</dbReference>
<feature type="domain" description="BRCT" evidence="9">
    <location>
        <begin position="645"/>
        <end position="718"/>
    </location>
</feature>
<evidence type="ECO:0000256" key="1">
    <source>
        <dbReference type="ARBA" id="ARBA00022705"/>
    </source>
</evidence>
<dbReference type="Pfam" id="PF00533">
    <property type="entry name" value="BRCT"/>
    <property type="match status" value="1"/>
</dbReference>
<evidence type="ECO:0000259" key="9">
    <source>
        <dbReference type="PROSITE" id="PS50172"/>
    </source>
</evidence>
<dbReference type="InterPro" id="IPR001679">
    <property type="entry name" value="DNA_ligase"/>
</dbReference>
<dbReference type="SMART" id="SM00292">
    <property type="entry name" value="BRCT"/>
    <property type="match status" value="1"/>
</dbReference>
<evidence type="ECO:0000313" key="10">
    <source>
        <dbReference type="EMBL" id="MBU8875989.1"/>
    </source>
</evidence>
<dbReference type="RefSeq" id="WP_216964432.1">
    <property type="nucleotide sequence ID" value="NZ_JAHOPB010000002.1"/>
</dbReference>
<evidence type="ECO:0000256" key="4">
    <source>
        <dbReference type="ARBA" id="ARBA00022833"/>
    </source>
</evidence>
<evidence type="ECO:0000256" key="8">
    <source>
        <dbReference type="RuleBase" id="RU000618"/>
    </source>
</evidence>
<dbReference type="InterPro" id="IPR018239">
    <property type="entry name" value="DNA_ligase_AS"/>
</dbReference>
<feature type="binding site" evidence="7">
    <location>
        <position position="435"/>
    </location>
    <ligand>
        <name>Zn(2+)</name>
        <dbReference type="ChEBI" id="CHEBI:29105"/>
    </ligand>
</feature>
<dbReference type="GO" id="GO:0003911">
    <property type="term" value="F:DNA ligase (NAD+) activity"/>
    <property type="evidence" value="ECO:0007669"/>
    <property type="project" value="UniProtKB-EC"/>
</dbReference>
<dbReference type="PROSITE" id="PS01055">
    <property type="entry name" value="DNA_LIGASE_N1"/>
    <property type="match status" value="1"/>
</dbReference>
<proteinExistence type="inferred from homology"/>
<keyword evidence="7" id="KW-0464">Manganese</keyword>
<feature type="binding site" evidence="7">
    <location>
        <position position="159"/>
    </location>
    <ligand>
        <name>NAD(+)</name>
        <dbReference type="ChEBI" id="CHEBI:57540"/>
    </ligand>
</feature>
<comment type="catalytic activity">
    <reaction evidence="7 8">
        <text>NAD(+) + (deoxyribonucleotide)n-3'-hydroxyl + 5'-phospho-(deoxyribonucleotide)m = (deoxyribonucleotide)n+m + AMP + beta-nicotinamide D-nucleotide.</text>
        <dbReference type="EC" id="6.5.1.2"/>
    </reaction>
</comment>
<comment type="caution">
    <text evidence="10">The sequence shown here is derived from an EMBL/GenBank/DDBJ whole genome shotgun (WGS) entry which is preliminary data.</text>
</comment>